<proteinExistence type="predicted"/>
<evidence type="ECO:0000313" key="2">
    <source>
        <dbReference type="EMBL" id="RLE08958.1"/>
    </source>
</evidence>
<evidence type="ECO:0000313" key="3">
    <source>
        <dbReference type="Proteomes" id="UP000277457"/>
    </source>
</evidence>
<evidence type="ECO:0000256" key="1">
    <source>
        <dbReference type="SAM" id="Coils"/>
    </source>
</evidence>
<gene>
    <name evidence="2" type="ORF">DRZ78_00080</name>
</gene>
<name>A0A662D3M5_UNCAE</name>
<dbReference type="EMBL" id="QMPY01000001">
    <property type="protein sequence ID" value="RLE08958.1"/>
    <property type="molecule type" value="Genomic_DNA"/>
</dbReference>
<dbReference type="Proteomes" id="UP000277457">
    <property type="component" value="Unassembled WGS sequence"/>
</dbReference>
<dbReference type="AlphaFoldDB" id="A0A662D3M5"/>
<accession>A0A662D3M5</accession>
<protein>
    <submittedName>
        <fullName evidence="2">Uncharacterized protein</fullName>
    </submittedName>
</protein>
<reference evidence="2 3" key="1">
    <citation type="submission" date="2018-06" db="EMBL/GenBank/DDBJ databases">
        <title>Extensive metabolic versatility and redundancy in microbially diverse, dynamic hydrothermal sediments.</title>
        <authorList>
            <person name="Dombrowski N."/>
            <person name="Teske A."/>
            <person name="Baker B.J."/>
        </authorList>
    </citation>
    <scope>NUCLEOTIDE SEQUENCE [LARGE SCALE GENOMIC DNA]</scope>
    <source>
        <strain evidence="2">B7_G13</strain>
    </source>
</reference>
<keyword evidence="1" id="KW-0175">Coiled coil</keyword>
<comment type="caution">
    <text evidence="2">The sequence shown here is derived from an EMBL/GenBank/DDBJ whole genome shotgun (WGS) entry which is preliminary data.</text>
</comment>
<feature type="coiled-coil region" evidence="1">
    <location>
        <begin position="38"/>
        <end position="65"/>
    </location>
</feature>
<organism evidence="2 3">
    <name type="scientific">Aerophobetes bacterium</name>
    <dbReference type="NCBI Taxonomy" id="2030807"/>
    <lineage>
        <taxon>Bacteria</taxon>
        <taxon>Candidatus Aerophobota</taxon>
    </lineage>
</organism>
<sequence length="76" mass="9139">MSSENEKKAITLRPKPYERALIKWHMLEYGSPTMTRTIFRALEELKDIKEDIKRLEKEGREIAAVRKDVIKPLRRW</sequence>